<evidence type="ECO:0000313" key="4">
    <source>
        <dbReference type="Proteomes" id="UP000281549"/>
    </source>
</evidence>
<sequence>MSSSLVWFLLFWRAVQGTSADAVSLTPGSVVLQFRDAVYLKNNSILTGIASSQLLVFKNKAAFYKRSAADDEKKEEPLKSSCLLDGLGITEEDALIVVVPSSRSSSRSTSKSSLTGKEPSLTRKRRWKELNGVLQ</sequence>
<dbReference type="EMBL" id="ML006295">
    <property type="protein sequence ID" value="RKP16715.1"/>
    <property type="molecule type" value="Genomic_DNA"/>
</dbReference>
<accession>A0A4P9YC87</accession>
<feature type="region of interest" description="Disordered" evidence="1">
    <location>
        <begin position="100"/>
        <end position="135"/>
    </location>
</feature>
<keyword evidence="2" id="KW-0732">Signal</keyword>
<dbReference type="AlphaFoldDB" id="A0A4P9YC87"/>
<dbReference type="Proteomes" id="UP000281549">
    <property type="component" value="Unassembled WGS sequence"/>
</dbReference>
<evidence type="ECO:0000313" key="3">
    <source>
        <dbReference type="EMBL" id="RKP16715.1"/>
    </source>
</evidence>
<proteinExistence type="predicted"/>
<protein>
    <submittedName>
        <fullName evidence="3">Uncharacterized protein</fullName>
    </submittedName>
</protein>
<feature type="signal peptide" evidence="2">
    <location>
        <begin position="1"/>
        <end position="17"/>
    </location>
</feature>
<evidence type="ECO:0000256" key="2">
    <source>
        <dbReference type="SAM" id="SignalP"/>
    </source>
</evidence>
<evidence type="ECO:0000256" key="1">
    <source>
        <dbReference type="SAM" id="MobiDB-lite"/>
    </source>
</evidence>
<name>A0A4P9YC87_ROZAC</name>
<feature type="chain" id="PRO_5020363596" evidence="2">
    <location>
        <begin position="18"/>
        <end position="135"/>
    </location>
</feature>
<reference evidence="4" key="1">
    <citation type="journal article" date="2018" name="Nat. Microbiol.">
        <title>Leveraging single-cell genomics to expand the fungal tree of life.</title>
        <authorList>
            <person name="Ahrendt S.R."/>
            <person name="Quandt C.A."/>
            <person name="Ciobanu D."/>
            <person name="Clum A."/>
            <person name="Salamov A."/>
            <person name="Andreopoulos B."/>
            <person name="Cheng J.F."/>
            <person name="Woyke T."/>
            <person name="Pelin A."/>
            <person name="Henrissat B."/>
            <person name="Reynolds N.K."/>
            <person name="Benny G.L."/>
            <person name="Smith M.E."/>
            <person name="James T.Y."/>
            <person name="Grigoriev I.V."/>
        </authorList>
    </citation>
    <scope>NUCLEOTIDE SEQUENCE [LARGE SCALE GENOMIC DNA]</scope>
    <source>
        <strain evidence="4">CSF55</strain>
    </source>
</reference>
<gene>
    <name evidence="3" type="ORF">ROZALSC1DRAFT_24963</name>
</gene>
<organism evidence="3 4">
    <name type="scientific">Rozella allomycis (strain CSF55)</name>
    <dbReference type="NCBI Taxonomy" id="988480"/>
    <lineage>
        <taxon>Eukaryota</taxon>
        <taxon>Fungi</taxon>
        <taxon>Fungi incertae sedis</taxon>
        <taxon>Cryptomycota</taxon>
        <taxon>Cryptomycota incertae sedis</taxon>
        <taxon>Rozella</taxon>
    </lineage>
</organism>
<feature type="compositionally biased region" description="Low complexity" evidence="1">
    <location>
        <begin position="101"/>
        <end position="113"/>
    </location>
</feature>